<protein>
    <submittedName>
        <fullName evidence="1">Uncharacterized protein</fullName>
    </submittedName>
</protein>
<reference evidence="2" key="2">
    <citation type="submission" date="2015-01" db="EMBL/GenBank/DDBJ databases">
        <title>Evolutionary Origins and Diversification of the Mycorrhizal Mutualists.</title>
        <authorList>
            <consortium name="DOE Joint Genome Institute"/>
            <consortium name="Mycorrhizal Genomics Consortium"/>
            <person name="Kohler A."/>
            <person name="Kuo A."/>
            <person name="Nagy L.G."/>
            <person name="Floudas D."/>
            <person name="Copeland A."/>
            <person name="Barry K.W."/>
            <person name="Cichocki N."/>
            <person name="Veneault-Fourrey C."/>
            <person name="LaButti K."/>
            <person name="Lindquist E.A."/>
            <person name="Lipzen A."/>
            <person name="Lundell T."/>
            <person name="Morin E."/>
            <person name="Murat C."/>
            <person name="Riley R."/>
            <person name="Ohm R."/>
            <person name="Sun H."/>
            <person name="Tunlid A."/>
            <person name="Henrissat B."/>
            <person name="Grigoriev I.V."/>
            <person name="Hibbett D.S."/>
            <person name="Martin F."/>
        </authorList>
    </citation>
    <scope>NUCLEOTIDE SEQUENCE [LARGE SCALE GENOMIC DNA]</scope>
    <source>
        <strain evidence="2">Foug A</strain>
    </source>
</reference>
<reference evidence="1 2" key="1">
    <citation type="submission" date="2014-04" db="EMBL/GenBank/DDBJ databases">
        <authorList>
            <consortium name="DOE Joint Genome Institute"/>
            <person name="Kuo A."/>
            <person name="Kohler A."/>
            <person name="Nagy L.G."/>
            <person name="Floudas D."/>
            <person name="Copeland A."/>
            <person name="Barry K.W."/>
            <person name="Cichocki N."/>
            <person name="Veneault-Fourrey C."/>
            <person name="LaButti K."/>
            <person name="Lindquist E.A."/>
            <person name="Lipzen A."/>
            <person name="Lundell T."/>
            <person name="Morin E."/>
            <person name="Murat C."/>
            <person name="Sun H."/>
            <person name="Tunlid A."/>
            <person name="Henrissat B."/>
            <person name="Grigoriev I.V."/>
            <person name="Hibbett D.S."/>
            <person name="Martin F."/>
            <person name="Nordberg H.P."/>
            <person name="Cantor M.N."/>
            <person name="Hua S.X."/>
        </authorList>
    </citation>
    <scope>NUCLEOTIDE SEQUENCE [LARGE SCALE GENOMIC DNA]</scope>
    <source>
        <strain evidence="1 2">Foug A</strain>
    </source>
</reference>
<accession>A0A0C2ZJR6</accession>
<sequence length="143" mass="15741">MDKNTRPPDDPHARCSIIAGHRLEAATRLYRLLPRKMFRCCSLRPLHVCMSGTGGCEGGNALGINVVNCLLKSWTDGERLPTAMLELTTLRRLLTLRPVEACLVVAGFMSSDLIVGVHKDLFIGGAWEWFLSEVPSPFCAITS</sequence>
<evidence type="ECO:0000313" key="2">
    <source>
        <dbReference type="Proteomes" id="UP000053989"/>
    </source>
</evidence>
<proteinExistence type="predicted"/>
<dbReference type="InParanoid" id="A0A0C2ZJR6"/>
<dbReference type="AlphaFoldDB" id="A0A0C2ZJR6"/>
<evidence type="ECO:0000313" key="1">
    <source>
        <dbReference type="EMBL" id="KIM52952.1"/>
    </source>
</evidence>
<dbReference type="HOGENOM" id="CLU_1807352_0_0_1"/>
<keyword evidence="2" id="KW-1185">Reference proteome</keyword>
<name>A0A0C2ZJR6_9AGAM</name>
<gene>
    <name evidence="1" type="ORF">SCLCIDRAFT_1223355</name>
</gene>
<dbReference type="EMBL" id="KN822195">
    <property type="protein sequence ID" value="KIM52952.1"/>
    <property type="molecule type" value="Genomic_DNA"/>
</dbReference>
<dbReference type="Proteomes" id="UP000053989">
    <property type="component" value="Unassembled WGS sequence"/>
</dbReference>
<organism evidence="1 2">
    <name type="scientific">Scleroderma citrinum Foug A</name>
    <dbReference type="NCBI Taxonomy" id="1036808"/>
    <lineage>
        <taxon>Eukaryota</taxon>
        <taxon>Fungi</taxon>
        <taxon>Dikarya</taxon>
        <taxon>Basidiomycota</taxon>
        <taxon>Agaricomycotina</taxon>
        <taxon>Agaricomycetes</taxon>
        <taxon>Agaricomycetidae</taxon>
        <taxon>Boletales</taxon>
        <taxon>Sclerodermatineae</taxon>
        <taxon>Sclerodermataceae</taxon>
        <taxon>Scleroderma</taxon>
    </lineage>
</organism>